<accession>A0ACB7SXC2</accession>
<reference evidence="1" key="1">
    <citation type="submission" date="2020-05" db="EMBL/GenBank/DDBJ databases">
        <title>Large-scale comparative analyses of tick genomes elucidate their genetic diversity and vector capacities.</title>
        <authorList>
            <person name="Jia N."/>
            <person name="Wang J."/>
            <person name="Shi W."/>
            <person name="Du L."/>
            <person name="Sun Y."/>
            <person name="Zhan W."/>
            <person name="Jiang J."/>
            <person name="Wang Q."/>
            <person name="Zhang B."/>
            <person name="Ji P."/>
            <person name="Sakyi L.B."/>
            <person name="Cui X."/>
            <person name="Yuan T."/>
            <person name="Jiang B."/>
            <person name="Yang W."/>
            <person name="Lam T.T.-Y."/>
            <person name="Chang Q."/>
            <person name="Ding S."/>
            <person name="Wang X."/>
            <person name="Zhu J."/>
            <person name="Ruan X."/>
            <person name="Zhao L."/>
            <person name="Wei J."/>
            <person name="Que T."/>
            <person name="Du C."/>
            <person name="Cheng J."/>
            <person name="Dai P."/>
            <person name="Han X."/>
            <person name="Huang E."/>
            <person name="Gao Y."/>
            <person name="Liu J."/>
            <person name="Shao H."/>
            <person name="Ye R."/>
            <person name="Li L."/>
            <person name="Wei W."/>
            <person name="Wang X."/>
            <person name="Wang C."/>
            <person name="Yang T."/>
            <person name="Huo Q."/>
            <person name="Li W."/>
            <person name="Guo W."/>
            <person name="Chen H."/>
            <person name="Zhou L."/>
            <person name="Ni X."/>
            <person name="Tian J."/>
            <person name="Zhou Y."/>
            <person name="Sheng Y."/>
            <person name="Liu T."/>
            <person name="Pan Y."/>
            <person name="Xia L."/>
            <person name="Li J."/>
            <person name="Zhao F."/>
            <person name="Cao W."/>
        </authorList>
    </citation>
    <scope>NUCLEOTIDE SEQUENCE</scope>
    <source>
        <strain evidence="1">Hyas-2018</strain>
    </source>
</reference>
<gene>
    <name evidence="1" type="ORF">HPB50_026494</name>
</gene>
<protein>
    <submittedName>
        <fullName evidence="1">Uncharacterized protein</fullName>
    </submittedName>
</protein>
<comment type="caution">
    <text evidence="1">The sequence shown here is derived from an EMBL/GenBank/DDBJ whole genome shotgun (WGS) entry which is preliminary data.</text>
</comment>
<proteinExistence type="predicted"/>
<organism evidence="1 2">
    <name type="scientific">Hyalomma asiaticum</name>
    <name type="common">Tick</name>
    <dbReference type="NCBI Taxonomy" id="266040"/>
    <lineage>
        <taxon>Eukaryota</taxon>
        <taxon>Metazoa</taxon>
        <taxon>Ecdysozoa</taxon>
        <taxon>Arthropoda</taxon>
        <taxon>Chelicerata</taxon>
        <taxon>Arachnida</taxon>
        <taxon>Acari</taxon>
        <taxon>Parasitiformes</taxon>
        <taxon>Ixodida</taxon>
        <taxon>Ixodoidea</taxon>
        <taxon>Ixodidae</taxon>
        <taxon>Hyalomminae</taxon>
        <taxon>Hyalomma</taxon>
    </lineage>
</organism>
<dbReference type="Proteomes" id="UP000821845">
    <property type="component" value="Chromosome 3"/>
</dbReference>
<keyword evidence="2" id="KW-1185">Reference proteome</keyword>
<evidence type="ECO:0000313" key="1">
    <source>
        <dbReference type="EMBL" id="KAH6937299.1"/>
    </source>
</evidence>
<sequence length="169" mass="19176">MVVASAACCVPSGGATSQVFRRLPSHHLCLSRTPHRKSRRVHVEWCRTTDSLVEFPWNCVRPALPRKKKHSAQKNEVMVLDGHILPDKPLGVLELEPKFCFEPQISVLDNLALSGSIFNRVLDQERPSCQKFLVSALSQFPDRHRSSGRLNPLVDYFVQNNLRLVQPDK</sequence>
<name>A0ACB7SXC2_HYAAI</name>
<evidence type="ECO:0000313" key="2">
    <source>
        <dbReference type="Proteomes" id="UP000821845"/>
    </source>
</evidence>
<dbReference type="EMBL" id="CM023483">
    <property type="protein sequence ID" value="KAH6937299.1"/>
    <property type="molecule type" value="Genomic_DNA"/>
</dbReference>